<keyword evidence="4" id="KW-1185">Reference proteome</keyword>
<feature type="compositionally biased region" description="Acidic residues" evidence="1">
    <location>
        <begin position="202"/>
        <end position="214"/>
    </location>
</feature>
<feature type="signal peptide" evidence="2">
    <location>
        <begin position="1"/>
        <end position="19"/>
    </location>
</feature>
<evidence type="ECO:0000256" key="2">
    <source>
        <dbReference type="SAM" id="SignalP"/>
    </source>
</evidence>
<evidence type="ECO:0000256" key="1">
    <source>
        <dbReference type="SAM" id="MobiDB-lite"/>
    </source>
</evidence>
<comment type="caution">
    <text evidence="3">The sequence shown here is derived from an EMBL/GenBank/DDBJ whole genome shotgun (WGS) entry which is preliminary data.</text>
</comment>
<organism evidence="3 4">
    <name type="scientific">Aspergillus granulosus</name>
    <dbReference type="NCBI Taxonomy" id="176169"/>
    <lineage>
        <taxon>Eukaryota</taxon>
        <taxon>Fungi</taxon>
        <taxon>Dikarya</taxon>
        <taxon>Ascomycota</taxon>
        <taxon>Pezizomycotina</taxon>
        <taxon>Eurotiomycetes</taxon>
        <taxon>Eurotiomycetidae</taxon>
        <taxon>Eurotiales</taxon>
        <taxon>Aspergillaceae</taxon>
        <taxon>Aspergillus</taxon>
        <taxon>Aspergillus subgen. Nidulantes</taxon>
    </lineage>
</organism>
<feature type="region of interest" description="Disordered" evidence="1">
    <location>
        <begin position="181"/>
        <end position="243"/>
    </location>
</feature>
<gene>
    <name evidence="3" type="ORF">BJX63DRAFT_390102</name>
</gene>
<name>A0ABR4HIS5_9EURO</name>
<reference evidence="3 4" key="1">
    <citation type="submission" date="2024-07" db="EMBL/GenBank/DDBJ databases">
        <title>Section-level genome sequencing and comparative genomics of Aspergillus sections Usti and Cavernicolus.</title>
        <authorList>
            <consortium name="Lawrence Berkeley National Laboratory"/>
            <person name="Nybo J.L."/>
            <person name="Vesth T.C."/>
            <person name="Theobald S."/>
            <person name="Frisvad J.C."/>
            <person name="Larsen T.O."/>
            <person name="Kjaerboelling I."/>
            <person name="Rothschild-Mancinelli K."/>
            <person name="Lyhne E.K."/>
            <person name="Kogle M.E."/>
            <person name="Barry K."/>
            <person name="Clum A."/>
            <person name="Na H."/>
            <person name="Ledsgaard L."/>
            <person name="Lin J."/>
            <person name="Lipzen A."/>
            <person name="Kuo A."/>
            <person name="Riley R."/>
            <person name="Mondo S."/>
            <person name="Labutti K."/>
            <person name="Haridas S."/>
            <person name="Pangalinan J."/>
            <person name="Salamov A.A."/>
            <person name="Simmons B.A."/>
            <person name="Magnuson J.K."/>
            <person name="Chen J."/>
            <person name="Drula E."/>
            <person name="Henrissat B."/>
            <person name="Wiebenga A."/>
            <person name="Lubbers R.J."/>
            <person name="Gomes A.C."/>
            <person name="Makela M.R."/>
            <person name="Stajich J."/>
            <person name="Grigoriev I.V."/>
            <person name="Mortensen U.H."/>
            <person name="De Vries R.P."/>
            <person name="Baker S.E."/>
            <person name="Andersen M.R."/>
        </authorList>
    </citation>
    <scope>NUCLEOTIDE SEQUENCE [LARGE SCALE GENOMIC DNA]</scope>
    <source>
        <strain evidence="3 4">CBS 588.65</strain>
    </source>
</reference>
<evidence type="ECO:0000313" key="3">
    <source>
        <dbReference type="EMBL" id="KAL2815321.1"/>
    </source>
</evidence>
<protein>
    <recommendedName>
        <fullName evidence="5">GPI anchored protein</fullName>
    </recommendedName>
</protein>
<feature type="compositionally biased region" description="Polar residues" evidence="1">
    <location>
        <begin position="181"/>
        <end position="190"/>
    </location>
</feature>
<accession>A0ABR4HIS5</accession>
<keyword evidence="2" id="KW-0732">Signal</keyword>
<dbReference type="EMBL" id="JBFXLT010000028">
    <property type="protein sequence ID" value="KAL2815321.1"/>
    <property type="molecule type" value="Genomic_DNA"/>
</dbReference>
<feature type="compositionally biased region" description="Low complexity" evidence="1">
    <location>
        <begin position="215"/>
        <end position="239"/>
    </location>
</feature>
<sequence>MTMRFTCLLLSASLASGQALRLLPGPQTWGLVPRQLAVDGSDCSIYDTCGECFGTGYVLCDNAGCFNPDDGEQCCKGGAMCVGLDSSCCIDGPGTPGEDGAIDYDSLDDFGDDEESSTSWTCDITMTDEECCVTGGENIHWCPGNLSGGLCINSSEMICCEDGHVCVEKDCCEIVDSTPVTPWETSSSAQPTPEPSSNSNSDDTESESESETESESSTMTTTSSVTSPSIDSSSPTPTDAGAKLDVERGMSALAGALVAGILVF</sequence>
<evidence type="ECO:0008006" key="5">
    <source>
        <dbReference type="Google" id="ProtNLM"/>
    </source>
</evidence>
<proteinExistence type="predicted"/>
<evidence type="ECO:0000313" key="4">
    <source>
        <dbReference type="Proteomes" id="UP001610334"/>
    </source>
</evidence>
<dbReference type="Proteomes" id="UP001610334">
    <property type="component" value="Unassembled WGS sequence"/>
</dbReference>
<feature type="chain" id="PRO_5045320278" description="GPI anchored protein" evidence="2">
    <location>
        <begin position="20"/>
        <end position="264"/>
    </location>
</feature>